<dbReference type="EMBL" id="BSFP01000006">
    <property type="protein sequence ID" value="GLL00096.1"/>
    <property type="molecule type" value="Genomic_DNA"/>
</dbReference>
<evidence type="ECO:0000313" key="3">
    <source>
        <dbReference type="Proteomes" id="UP001143480"/>
    </source>
</evidence>
<organism evidence="2 3">
    <name type="scientific">Dactylosporangium matsuzakiense</name>
    <dbReference type="NCBI Taxonomy" id="53360"/>
    <lineage>
        <taxon>Bacteria</taxon>
        <taxon>Bacillati</taxon>
        <taxon>Actinomycetota</taxon>
        <taxon>Actinomycetes</taxon>
        <taxon>Micromonosporales</taxon>
        <taxon>Micromonosporaceae</taxon>
        <taxon>Dactylosporangium</taxon>
    </lineage>
</organism>
<dbReference type="RefSeq" id="WP_223101295.1">
    <property type="nucleotide sequence ID" value="NZ_BAAAXA010000001.1"/>
</dbReference>
<gene>
    <name evidence="2" type="ORF">GCM10017581_018360</name>
</gene>
<dbReference type="GO" id="GO:0017000">
    <property type="term" value="P:antibiotic biosynthetic process"/>
    <property type="evidence" value="ECO:0007669"/>
    <property type="project" value="InterPro"/>
</dbReference>
<reference evidence="2" key="2">
    <citation type="submission" date="2023-01" db="EMBL/GenBank/DDBJ databases">
        <authorList>
            <person name="Sun Q."/>
            <person name="Evtushenko L."/>
        </authorList>
    </citation>
    <scope>NUCLEOTIDE SEQUENCE</scope>
    <source>
        <strain evidence="2">VKM Ac-1321</strain>
    </source>
</reference>
<accession>A0A9W6KH04</accession>
<dbReference type="Proteomes" id="UP001143480">
    <property type="component" value="Unassembled WGS sequence"/>
</dbReference>
<dbReference type="InterPro" id="IPR041013">
    <property type="entry name" value="AOC-like"/>
</dbReference>
<reference evidence="2" key="1">
    <citation type="journal article" date="2014" name="Int. J. Syst. Evol. Microbiol.">
        <title>Complete genome sequence of Corynebacterium casei LMG S-19264T (=DSM 44701T), isolated from a smear-ripened cheese.</title>
        <authorList>
            <consortium name="US DOE Joint Genome Institute (JGI-PGF)"/>
            <person name="Walter F."/>
            <person name="Albersmeier A."/>
            <person name="Kalinowski J."/>
            <person name="Ruckert C."/>
        </authorList>
    </citation>
    <scope>NUCLEOTIDE SEQUENCE</scope>
    <source>
        <strain evidence="2">VKM Ac-1321</strain>
    </source>
</reference>
<name>A0A9W6KH04_9ACTN</name>
<sequence length="190" mass="19907">MTTIADEQIDERALNTGAAALQESIVDPGPVGVEALAVAAATAAGVHDPAADSPADAVAKCIVLAGLTEKVERLVVHDAKDTDGTGSLVEYVDGYYDADGNRLGAATGTAVVLSMAPHMWQFHRSTTELTDGTFETTGVIDCTAMLRRMTAVLQVRGTGGRYAGRSGYVTLALKDPNQRPPHYETAFVLC</sequence>
<dbReference type="GO" id="GO:0016853">
    <property type="term" value="F:isomerase activity"/>
    <property type="evidence" value="ECO:0007669"/>
    <property type="project" value="InterPro"/>
</dbReference>
<evidence type="ECO:0000259" key="1">
    <source>
        <dbReference type="Pfam" id="PF18678"/>
    </source>
</evidence>
<dbReference type="AlphaFoldDB" id="A0A9W6KH04"/>
<comment type="caution">
    <text evidence="2">The sequence shown here is derived from an EMBL/GenBank/DDBJ whole genome shotgun (WGS) entry which is preliminary data.</text>
</comment>
<feature type="domain" description="Allene oxide cyclase barrel-like" evidence="1">
    <location>
        <begin position="86"/>
        <end position="178"/>
    </location>
</feature>
<dbReference type="Pfam" id="PF18678">
    <property type="entry name" value="AOC_like"/>
    <property type="match status" value="1"/>
</dbReference>
<evidence type="ECO:0000313" key="2">
    <source>
        <dbReference type="EMBL" id="GLL00096.1"/>
    </source>
</evidence>
<keyword evidence="3" id="KW-1185">Reference proteome</keyword>
<protein>
    <recommendedName>
        <fullName evidence="1">Allene oxide cyclase barrel-like domain-containing protein</fullName>
    </recommendedName>
</protein>
<proteinExistence type="predicted"/>